<dbReference type="SUPFAM" id="SSF52833">
    <property type="entry name" value="Thioredoxin-like"/>
    <property type="match status" value="1"/>
</dbReference>
<evidence type="ECO:0000256" key="2">
    <source>
        <dbReference type="SAM" id="MobiDB-lite"/>
    </source>
</evidence>
<dbReference type="Proteomes" id="UP000007947">
    <property type="component" value="Chromosome"/>
</dbReference>
<sequence length="324" mass="33274">MSTSSFSRHGAVDLSQLAQKAKQSASSGRPASAGLGSGAGGSRDGGSYVVELTEQTFETQAIRPSMQHPVIVEIYSAGRGTPATQELSDALISLANSSGGKFLLARLNADTAPQIVQALGLRALPTVIALIGGQLAPLFEGAIPGDQVSQVIDSVLQAAVTNGIVGRAEPVGGAGDGVAAGGEEEVGPDPRFAEADAALERGDFAGAVEEFDKLLQANPSDTEAKVGKAQAGLLARASALDAQVVMLAASSPTAPVAVHLDAADLELTSGRVEDAFARLIGQVKTRTGAERDQVRVRLLELFETLGNADPRVLKARRDLMTALF</sequence>
<dbReference type="EMBL" id="AP012204">
    <property type="protein sequence ID" value="BAK35995.1"/>
    <property type="molecule type" value="Genomic_DNA"/>
</dbReference>
<proteinExistence type="predicted"/>
<dbReference type="KEGG" id="mph:MLP_29810"/>
<protein>
    <recommendedName>
        <fullName evidence="5">Thioredoxin</fullName>
    </recommendedName>
</protein>
<dbReference type="PROSITE" id="PS50005">
    <property type="entry name" value="TPR"/>
    <property type="match status" value="1"/>
</dbReference>
<evidence type="ECO:0000313" key="3">
    <source>
        <dbReference type="EMBL" id="BAK35995.1"/>
    </source>
</evidence>
<dbReference type="STRING" id="1032480.MLP_29810"/>
<feature type="region of interest" description="Disordered" evidence="2">
    <location>
        <begin position="17"/>
        <end position="42"/>
    </location>
</feature>
<evidence type="ECO:0000256" key="1">
    <source>
        <dbReference type="PROSITE-ProRule" id="PRU00339"/>
    </source>
</evidence>
<reference evidence="3 4" key="1">
    <citation type="submission" date="2011-05" db="EMBL/GenBank/DDBJ databases">
        <title>Whole genome sequence of Microlunatus phosphovorus NM-1.</title>
        <authorList>
            <person name="Hosoyama A."/>
            <person name="Sasaki K."/>
            <person name="Harada T."/>
            <person name="Igarashi R."/>
            <person name="Kawakoshi A."/>
            <person name="Sasagawa M."/>
            <person name="Fukada J."/>
            <person name="Nakamura S."/>
            <person name="Katano Y."/>
            <person name="Hanada S."/>
            <person name="Kamagata Y."/>
            <person name="Nakamura N."/>
            <person name="Yamazaki S."/>
            <person name="Fujita N."/>
        </authorList>
    </citation>
    <scope>NUCLEOTIDE SEQUENCE [LARGE SCALE GENOMIC DNA]</scope>
    <source>
        <strain evidence="4">ATCC 700054 / DSM 10555 / JCM 9379 / NBRC 101784 / NCIMB 13414 / VKM Ac-1990 / NM-1</strain>
    </source>
</reference>
<dbReference type="CDD" id="cd02956">
    <property type="entry name" value="ybbN"/>
    <property type="match status" value="1"/>
</dbReference>
<gene>
    <name evidence="3" type="ordered locus">MLP_29810</name>
</gene>
<accession>F5XKC3</accession>
<feature type="compositionally biased region" description="Low complexity" evidence="2">
    <location>
        <begin position="24"/>
        <end position="34"/>
    </location>
</feature>
<organism evidence="3 4">
    <name type="scientific">Microlunatus phosphovorus (strain ATCC 700054 / DSM 10555 / JCM 9379 / NBRC 101784 / NCIMB 13414 / VKM Ac-1990 / NM-1)</name>
    <dbReference type="NCBI Taxonomy" id="1032480"/>
    <lineage>
        <taxon>Bacteria</taxon>
        <taxon>Bacillati</taxon>
        <taxon>Actinomycetota</taxon>
        <taxon>Actinomycetes</taxon>
        <taxon>Propionibacteriales</taxon>
        <taxon>Propionibacteriaceae</taxon>
        <taxon>Microlunatus</taxon>
    </lineage>
</organism>
<evidence type="ECO:0008006" key="5">
    <source>
        <dbReference type="Google" id="ProtNLM"/>
    </source>
</evidence>
<dbReference type="InterPro" id="IPR036249">
    <property type="entry name" value="Thioredoxin-like_sf"/>
</dbReference>
<evidence type="ECO:0000313" key="4">
    <source>
        <dbReference type="Proteomes" id="UP000007947"/>
    </source>
</evidence>
<dbReference type="Pfam" id="PF14561">
    <property type="entry name" value="TPR_20"/>
    <property type="match status" value="1"/>
</dbReference>
<feature type="repeat" description="TPR" evidence="1">
    <location>
        <begin position="188"/>
        <end position="221"/>
    </location>
</feature>
<name>F5XKC3_MICPN</name>
<dbReference type="HOGENOM" id="CLU_046120_0_0_11"/>
<keyword evidence="1" id="KW-0802">TPR repeat</keyword>
<dbReference type="InterPro" id="IPR019734">
    <property type="entry name" value="TPR_rpt"/>
</dbReference>
<dbReference type="InterPro" id="IPR011990">
    <property type="entry name" value="TPR-like_helical_dom_sf"/>
</dbReference>
<dbReference type="AlphaFoldDB" id="F5XKC3"/>
<dbReference type="RefSeq" id="WP_013863864.1">
    <property type="nucleotide sequence ID" value="NC_015635.1"/>
</dbReference>
<dbReference type="Gene3D" id="3.40.30.10">
    <property type="entry name" value="Glutaredoxin"/>
    <property type="match status" value="1"/>
</dbReference>
<dbReference type="eggNOG" id="COG3118">
    <property type="taxonomic scope" value="Bacteria"/>
</dbReference>
<keyword evidence="4" id="KW-1185">Reference proteome</keyword>
<dbReference type="Gene3D" id="1.25.40.10">
    <property type="entry name" value="Tetratricopeptide repeat domain"/>
    <property type="match status" value="1"/>
</dbReference>